<proteinExistence type="predicted"/>
<keyword evidence="2" id="KW-1185">Reference proteome</keyword>
<evidence type="ECO:0000313" key="2">
    <source>
        <dbReference type="Proteomes" id="UP000821865"/>
    </source>
</evidence>
<protein>
    <submittedName>
        <fullName evidence="1">Uncharacterized protein</fullName>
    </submittedName>
</protein>
<sequence length="1051" mass="112326">MSPAVTAAAEQRTQKQPAPMKKPNRRRKKRIPWLKRKPARSVPRVPQAVVNSIEGSGSESADIAQEVPRAPVRNLRRLSEAAKAAEPDAAREEPPARRLRTKEPAQTPTTSAEAPRAATETAATHLRSIPGHKGMVLPPKKSRRGVRLIGMEIPEQNEAAPVVEQLGRTTSDLGTQEAAQAATMSPVPAQQQLVGATTRRRSSRVESQPQLRPRRTRSVEVSKEESAPPVLAPEDAPPPTVRAVKSPVAEEAPRPPVLEAFENSNSNGPSTRRGTKRLKRMLRRGRPPKKQYIPVESPKAEDAVNSENNGLPSIVDDSAEDTHIPVTTEEDEHVCSPKEAPSKPSSPSDLPVKEQDAEPSAVITTAETNSEDNQEKDDAVEQPSENDASGESDIVSCSGKPEETACKEEAAVAEETKHDDSRAAADEKSSPEARSAGSPVQLICEEQEEPTAVENVQHTPAVAIASLPEVQPEEQNDRELSAPKEQQEAVIETCSFQQSPKESGSHQDVPSVPDCVENDLVDSLEPRPPVTLLPSDAITNNASVVSTSSQESQDIVVDNPSPQVQMPPTPITPQTPGSNPASQQTCLSNQSSCGVDEGTHAGSYDSMLGHSPASMMGCSPHDLSMDASSLKATPPVEPHRYQEPREVTRGPRGDPMETARMEMMRPGRLAAPSKPDLSCLGVYTPDSSSSSVMSSGGYTPMDMEQLREAGQLREVNQLRDMNALREPNQLREVSQLRDVNHLREANQLRDINQLRDLREMGQRRLDSPASSLVAGEPQGPLEHLGSPFPDCTHTRPPQAHHRQQPQPHRQTPQQSYCRPVTSAPLSQGAFVAAQAAVAQAQAQASAGVPSMMQGMVLMPPASNYMSISGPGGGGPSYVMGVPVGSMMAASGPPQRGFSHGYAYGPASNASCSLAKLQQLTNGIMDIAPGSPGQSAAAAAAAAAACAMTPPAAPAASRALSHGQPYGSPTAAPPAGSTKYAPRYQRAPLLSSYQGALNGYRQGTPAGPYLQQPAPMQMVQPQYQEPSQNPMYTYSYLSGSLPPQTLNSMMRR</sequence>
<organism evidence="1 2">
    <name type="scientific">Dermacentor silvarum</name>
    <name type="common">Tick</name>
    <dbReference type="NCBI Taxonomy" id="543639"/>
    <lineage>
        <taxon>Eukaryota</taxon>
        <taxon>Metazoa</taxon>
        <taxon>Ecdysozoa</taxon>
        <taxon>Arthropoda</taxon>
        <taxon>Chelicerata</taxon>
        <taxon>Arachnida</taxon>
        <taxon>Acari</taxon>
        <taxon>Parasitiformes</taxon>
        <taxon>Ixodida</taxon>
        <taxon>Ixodoidea</taxon>
        <taxon>Ixodidae</taxon>
        <taxon>Rhipicephalinae</taxon>
        <taxon>Dermacentor</taxon>
    </lineage>
</organism>
<gene>
    <name evidence="1" type="ORF">HPB49_008799</name>
</gene>
<dbReference type="Proteomes" id="UP000821865">
    <property type="component" value="Chromosome 1"/>
</dbReference>
<dbReference type="EMBL" id="CM023470">
    <property type="protein sequence ID" value="KAH7979233.1"/>
    <property type="molecule type" value="Genomic_DNA"/>
</dbReference>
<accession>A0ACB8DY01</accession>
<reference evidence="1" key="1">
    <citation type="submission" date="2020-05" db="EMBL/GenBank/DDBJ databases">
        <title>Large-scale comparative analyses of tick genomes elucidate their genetic diversity and vector capacities.</title>
        <authorList>
            <person name="Jia N."/>
            <person name="Wang J."/>
            <person name="Shi W."/>
            <person name="Du L."/>
            <person name="Sun Y."/>
            <person name="Zhan W."/>
            <person name="Jiang J."/>
            <person name="Wang Q."/>
            <person name="Zhang B."/>
            <person name="Ji P."/>
            <person name="Sakyi L.B."/>
            <person name="Cui X."/>
            <person name="Yuan T."/>
            <person name="Jiang B."/>
            <person name="Yang W."/>
            <person name="Lam T.T.-Y."/>
            <person name="Chang Q."/>
            <person name="Ding S."/>
            <person name="Wang X."/>
            <person name="Zhu J."/>
            <person name="Ruan X."/>
            <person name="Zhao L."/>
            <person name="Wei J."/>
            <person name="Que T."/>
            <person name="Du C."/>
            <person name="Cheng J."/>
            <person name="Dai P."/>
            <person name="Han X."/>
            <person name="Huang E."/>
            <person name="Gao Y."/>
            <person name="Liu J."/>
            <person name="Shao H."/>
            <person name="Ye R."/>
            <person name="Li L."/>
            <person name="Wei W."/>
            <person name="Wang X."/>
            <person name="Wang C."/>
            <person name="Yang T."/>
            <person name="Huo Q."/>
            <person name="Li W."/>
            <person name="Guo W."/>
            <person name="Chen H."/>
            <person name="Zhou L."/>
            <person name="Ni X."/>
            <person name="Tian J."/>
            <person name="Zhou Y."/>
            <person name="Sheng Y."/>
            <person name="Liu T."/>
            <person name="Pan Y."/>
            <person name="Xia L."/>
            <person name="Li J."/>
            <person name="Zhao F."/>
            <person name="Cao W."/>
        </authorList>
    </citation>
    <scope>NUCLEOTIDE SEQUENCE</scope>
    <source>
        <strain evidence="1">Dsil-2018</strain>
    </source>
</reference>
<comment type="caution">
    <text evidence="1">The sequence shown here is derived from an EMBL/GenBank/DDBJ whole genome shotgun (WGS) entry which is preliminary data.</text>
</comment>
<evidence type="ECO:0000313" key="1">
    <source>
        <dbReference type="EMBL" id="KAH7979233.1"/>
    </source>
</evidence>
<name>A0ACB8DY01_DERSI</name>